<reference evidence="2 3" key="1">
    <citation type="journal article" date="2014" name="PLoS Genet.">
        <title>The Genome of Spironucleus salmonicida Highlights a Fish Pathogen Adapted to Fluctuating Environments.</title>
        <authorList>
            <person name="Xu F."/>
            <person name="Jerlstrom-Hultqvist J."/>
            <person name="Einarsson E."/>
            <person name="Astvaldsson A."/>
            <person name="Svard S.G."/>
            <person name="Andersson J.O."/>
        </authorList>
    </citation>
    <scope>NUCLEOTIDE SEQUENCE</scope>
    <source>
        <strain evidence="3">ATCC 50377</strain>
    </source>
</reference>
<organism evidence="2">
    <name type="scientific">Spironucleus salmonicida</name>
    <dbReference type="NCBI Taxonomy" id="348837"/>
    <lineage>
        <taxon>Eukaryota</taxon>
        <taxon>Metamonada</taxon>
        <taxon>Diplomonadida</taxon>
        <taxon>Hexamitidae</taxon>
        <taxon>Hexamitinae</taxon>
        <taxon>Spironucleus</taxon>
    </lineage>
</organism>
<reference evidence="3" key="2">
    <citation type="submission" date="2020-12" db="EMBL/GenBank/DDBJ databases">
        <title>New Spironucleus salmonicida genome in near-complete chromosomes.</title>
        <authorList>
            <person name="Xu F."/>
            <person name="Kurt Z."/>
            <person name="Jimenez-Gonzalez A."/>
            <person name="Astvaldsson A."/>
            <person name="Andersson J.O."/>
            <person name="Svard S.G."/>
        </authorList>
    </citation>
    <scope>NUCLEOTIDE SEQUENCE</scope>
    <source>
        <strain evidence="3">ATCC 50377</strain>
    </source>
</reference>
<protein>
    <recommendedName>
        <fullName evidence="5">Transmembrane protein</fullName>
    </recommendedName>
</protein>
<keyword evidence="1" id="KW-0812">Transmembrane</keyword>
<dbReference type="VEuPathDB" id="GiardiaDB:SS50377_20347"/>
<accession>V6LFF6</accession>
<evidence type="ECO:0000313" key="3">
    <source>
        <dbReference type="EMBL" id="KAH0576999.1"/>
    </source>
</evidence>
<dbReference type="EMBL" id="AUWU02000001">
    <property type="protein sequence ID" value="KAH0576999.1"/>
    <property type="molecule type" value="Genomic_DNA"/>
</dbReference>
<dbReference type="EMBL" id="KI546147">
    <property type="protein sequence ID" value="EST43028.1"/>
    <property type="molecule type" value="Genomic_DNA"/>
</dbReference>
<sequence>MMIITLQVFAIECNDQTCKSTGTQVLATGLTFSVINLCSSLHPVLKASGLPAPETSFFSIDLQRKNYCQCSYDSFSGNLDCTFSFDGTGQNFIYIFDVALVQLKYSNPPDQTFNIEFTAPPQIPVLQRFCGKITSTLYSGNFSNNGNCRPFLTQETAADIQFITCFGVRQVYSVATTNILRPNFQINTELIVNNQSMSIQIPGIFQNVLLTSYTLQSTTIQSFTDGALTASSLLIPIKPLGVYQFQGVFKDSCDHSYINSNPLVIQNLKFIEFQNTAPITCNVQTQVCQITSTFLSMSKNFTAIQNICNLLVFSNGIDTLDTSRCVYNPVIEQLNIQFSGQYLITENSIVNIDLSDIIRKNLTQFLFISKSQFTLTNTPNNTNMNVNIFCFSPPISLASITQTITISNAYQCTFKPVVGGAIQNNPNIEVNVVAGVSKYTASYLGCFRTTFRETFEIAAQNAVLVFNEPLLYDNYQFVLSANMQEFQIVDLTLSKYSLQNRGFAIPATTISYNQTTKILNLTFATMSTAPEGEYSLIFPSNSLCNNTLIMSSQVVGIFQVPIIILGTNIKFDTIQSLQNFDLTIVPTLAFAAVAPCNTAALLAVPCDFINSQVPLTVGAGLCTCAQTKFQVTLNSPQFFINSQSSNLSKLMQLNKTEFLLNGAALAKPIFALFADPWVDFTNQDVQGVQVCENGIFVPNKQDHFHEVQVTAVSTLIKSVSLTTRFNKFYPSQNYNIQIPSLAFSIQNQDKMTCTETVCTNADLIVTVQSQNVKNIQVSLAKQNILVQLTQQSPSTFSINILSPLLVSGVYTLQINYQDMCDIDLVLTSLEQITIKKSTLFFFYQTIFSTYSYQKYSLSPSSNLISLTSPIPTATVLDPLQFTIKITATCNLLAKFFIQNQTFYSEFENAATCAVLPASIDLSFAASAGAVVTGTALVTINLNKNLVEGAAATCKMTFGSASGQTSTFSNLLGVCPGFSPMHISVNQTAASVVQKEGEARIMVCNTIQQCDTGVLLIDVRNAVAIPSQQSYDQMPIVMRNNVINSLQGNQQLANIVFNQYILCLTAQKSNCSILFPYSTKAIELLNFLRTSDRNLIQAQFQVDLATNFNKIQSPTGFISTNLFLQFSQILSIFNTTAIFNAIQDVIYKQQQIFNEFSLPMGLKIKQLYKSGTNQLMLTSNPANQCEQQSLQDFTLNGNIVQASIFHTINGISTCIEKGQFGIQQGNQMHFTDGDVHVVVQNAIINSNYGCQIVTPLQTLNCTNVAQQGMLTCQCNQIEYARIQIVNFAAILGNGLLIPSWAIILIVVFILIVIIVIVIVILCLKGIITVPRGRDPVGRVLQTSSQWRV</sequence>
<dbReference type="Proteomes" id="UP000018208">
    <property type="component" value="Unassembled WGS sequence"/>
</dbReference>
<keyword evidence="4" id="KW-1185">Reference proteome</keyword>
<keyword evidence="1" id="KW-1133">Transmembrane helix</keyword>
<evidence type="ECO:0008006" key="5">
    <source>
        <dbReference type="Google" id="ProtNLM"/>
    </source>
</evidence>
<evidence type="ECO:0000313" key="2">
    <source>
        <dbReference type="EMBL" id="EST43028.1"/>
    </source>
</evidence>
<evidence type="ECO:0000313" key="4">
    <source>
        <dbReference type="Proteomes" id="UP000018208"/>
    </source>
</evidence>
<evidence type="ECO:0000256" key="1">
    <source>
        <dbReference type="SAM" id="Phobius"/>
    </source>
</evidence>
<proteinExistence type="predicted"/>
<name>V6LFF6_9EUKA</name>
<feature type="transmembrane region" description="Helical" evidence="1">
    <location>
        <begin position="1299"/>
        <end position="1322"/>
    </location>
</feature>
<gene>
    <name evidence="2" type="ORF">SS50377_17331</name>
    <name evidence="3" type="ORF">SS50377_20347</name>
</gene>
<keyword evidence="1" id="KW-0472">Membrane</keyword>